<feature type="domain" description="UBA" evidence="10">
    <location>
        <begin position="403"/>
        <end position="451"/>
    </location>
</feature>
<dbReference type="Proteomes" id="UP001489004">
    <property type="component" value="Unassembled WGS sequence"/>
</dbReference>
<dbReference type="Gene3D" id="1.20.1540.10">
    <property type="entry name" value="Rhomboid-like"/>
    <property type="match status" value="1"/>
</dbReference>
<evidence type="ECO:0000256" key="6">
    <source>
        <dbReference type="ARBA" id="ARBA00022989"/>
    </source>
</evidence>
<organism evidence="11 12">
    <name type="scientific">[Myrmecia] bisecta</name>
    <dbReference type="NCBI Taxonomy" id="41462"/>
    <lineage>
        <taxon>Eukaryota</taxon>
        <taxon>Viridiplantae</taxon>
        <taxon>Chlorophyta</taxon>
        <taxon>core chlorophytes</taxon>
        <taxon>Trebouxiophyceae</taxon>
        <taxon>Trebouxiales</taxon>
        <taxon>Trebouxiaceae</taxon>
        <taxon>Myrmecia</taxon>
    </lineage>
</organism>
<keyword evidence="7 9" id="KW-0472">Membrane</keyword>
<dbReference type="InterPro" id="IPR022764">
    <property type="entry name" value="Peptidase_S54_rhomboid_dom"/>
</dbReference>
<dbReference type="SMART" id="SM00165">
    <property type="entry name" value="UBA"/>
    <property type="match status" value="1"/>
</dbReference>
<dbReference type="PANTHER" id="PTHR43066:SF1">
    <property type="entry name" value="RHOMBOID PROTEIN 2"/>
    <property type="match status" value="1"/>
</dbReference>
<feature type="transmembrane region" description="Helical" evidence="9">
    <location>
        <begin position="17"/>
        <end position="39"/>
    </location>
</feature>
<accession>A0AAW1PHK5</accession>
<evidence type="ECO:0000256" key="2">
    <source>
        <dbReference type="ARBA" id="ARBA00009045"/>
    </source>
</evidence>
<keyword evidence="12" id="KW-1185">Reference proteome</keyword>
<evidence type="ECO:0000256" key="1">
    <source>
        <dbReference type="ARBA" id="ARBA00004141"/>
    </source>
</evidence>
<dbReference type="PROSITE" id="PS50030">
    <property type="entry name" value="UBA"/>
    <property type="match status" value="1"/>
</dbReference>
<dbReference type="InterPro" id="IPR009060">
    <property type="entry name" value="UBA-like_sf"/>
</dbReference>
<name>A0AAW1PHK5_9CHLO</name>
<dbReference type="AlphaFoldDB" id="A0AAW1PHK5"/>
<dbReference type="Pfam" id="PF00627">
    <property type="entry name" value="UBA"/>
    <property type="match status" value="1"/>
</dbReference>
<reference evidence="11 12" key="1">
    <citation type="journal article" date="2024" name="Nat. Commun.">
        <title>Phylogenomics reveals the evolutionary origins of lichenization in chlorophyte algae.</title>
        <authorList>
            <person name="Puginier C."/>
            <person name="Libourel C."/>
            <person name="Otte J."/>
            <person name="Skaloud P."/>
            <person name="Haon M."/>
            <person name="Grisel S."/>
            <person name="Petersen M."/>
            <person name="Berrin J.G."/>
            <person name="Delaux P.M."/>
            <person name="Dal Grande F."/>
            <person name="Keller J."/>
        </authorList>
    </citation>
    <scope>NUCLEOTIDE SEQUENCE [LARGE SCALE GENOMIC DNA]</scope>
    <source>
        <strain evidence="11 12">SAG 2043</strain>
    </source>
</reference>
<evidence type="ECO:0000256" key="3">
    <source>
        <dbReference type="ARBA" id="ARBA00022670"/>
    </source>
</evidence>
<proteinExistence type="inferred from homology"/>
<dbReference type="GO" id="GO:0016020">
    <property type="term" value="C:membrane"/>
    <property type="evidence" value="ECO:0007669"/>
    <property type="project" value="UniProtKB-SubCell"/>
</dbReference>
<comment type="similarity">
    <text evidence="2">Belongs to the peptidase S54 family.</text>
</comment>
<dbReference type="GO" id="GO:0004252">
    <property type="term" value="F:serine-type endopeptidase activity"/>
    <property type="evidence" value="ECO:0007669"/>
    <property type="project" value="InterPro"/>
</dbReference>
<feature type="transmembrane region" description="Helical" evidence="9">
    <location>
        <begin position="166"/>
        <end position="188"/>
    </location>
</feature>
<keyword evidence="4 9" id="KW-0812">Transmembrane</keyword>
<dbReference type="SUPFAM" id="SSF144091">
    <property type="entry name" value="Rhomboid-like"/>
    <property type="match status" value="1"/>
</dbReference>
<feature type="region of interest" description="Disordered" evidence="8">
    <location>
        <begin position="302"/>
        <end position="358"/>
    </location>
</feature>
<feature type="transmembrane region" description="Helical" evidence="9">
    <location>
        <begin position="71"/>
        <end position="91"/>
    </location>
</feature>
<feature type="transmembrane region" description="Helical" evidence="9">
    <location>
        <begin position="103"/>
        <end position="124"/>
    </location>
</feature>
<evidence type="ECO:0000256" key="5">
    <source>
        <dbReference type="ARBA" id="ARBA00022801"/>
    </source>
</evidence>
<dbReference type="InterPro" id="IPR015940">
    <property type="entry name" value="UBA"/>
</dbReference>
<evidence type="ECO:0000256" key="4">
    <source>
        <dbReference type="ARBA" id="ARBA00022692"/>
    </source>
</evidence>
<keyword evidence="3" id="KW-0645">Protease</keyword>
<dbReference type="Pfam" id="PF01694">
    <property type="entry name" value="Rhomboid"/>
    <property type="match status" value="1"/>
</dbReference>
<dbReference type="FunFam" id="1.20.1540.10:FF:000008">
    <property type="entry name" value="RHOMBOID-like protein 13"/>
    <property type="match status" value="1"/>
</dbReference>
<evidence type="ECO:0000313" key="12">
    <source>
        <dbReference type="Proteomes" id="UP001489004"/>
    </source>
</evidence>
<comment type="caution">
    <text evidence="11">The sequence shown here is derived from an EMBL/GenBank/DDBJ whole genome shotgun (WGS) entry which is preliminary data.</text>
</comment>
<comment type="subcellular location">
    <subcellularLocation>
        <location evidence="1">Membrane</location>
        <topology evidence="1">Multi-pass membrane protein</topology>
    </subcellularLocation>
</comment>
<dbReference type="EMBL" id="JALJOR010000011">
    <property type="protein sequence ID" value="KAK9809019.1"/>
    <property type="molecule type" value="Genomic_DNA"/>
</dbReference>
<dbReference type="PANTHER" id="PTHR43066">
    <property type="entry name" value="RHOMBOID-RELATED PROTEIN"/>
    <property type="match status" value="1"/>
</dbReference>
<protein>
    <recommendedName>
        <fullName evidence="10">UBA domain-containing protein</fullName>
    </recommendedName>
</protein>
<dbReference type="SUPFAM" id="SSF46934">
    <property type="entry name" value="UBA-like"/>
    <property type="match status" value="1"/>
</dbReference>
<feature type="transmembrane region" description="Helical" evidence="9">
    <location>
        <begin position="136"/>
        <end position="154"/>
    </location>
</feature>
<gene>
    <name evidence="11" type="ORF">WJX72_008009</name>
</gene>
<evidence type="ECO:0000259" key="10">
    <source>
        <dbReference type="PROSITE" id="PS50030"/>
    </source>
</evidence>
<evidence type="ECO:0000256" key="7">
    <source>
        <dbReference type="ARBA" id="ARBA00023136"/>
    </source>
</evidence>
<sequence>MNSNISQQASLAARLKVWFAGLPLVTRAVFVLCVGIYALQLLTGQDDFTPVCLSAYRTLAYLQVYRLITSAVFHVGLLHIAFNMLAFVPIAKSLERSLGSVQFGHLMLLIVVLGGSAYVLLSYAVAYGPFGLGAEFLHRCAVGLSGLVFGLIVVDNAQSAATHRSIFGFFQVPAKLYPWALMVFWQLVMPGVSFLGHLCGVLMGQLYVWGYLNRLMLSGAAIQWLEAARPVSYVYNLGCFIAHTGGSASLPMSSLPVSRNASIHGEAGDRSAGWFRSGWMPVPTSEPSPQASGSQGAFVGKGYTLSGSSAGPPQGGSSSHTKTVPGPLPSASSRAGHTAAVKPSPTFTGRGHVVGGQAPTLPPSAAVAAAAAAAEARMARHICSGSAGAAEVPGQPAGSAGQQEQPDLIEGPFAAALQQLEAMGFPRPAASAALDAADGDVQTAVELLSAPT</sequence>
<dbReference type="Gene3D" id="1.10.8.10">
    <property type="entry name" value="DNA helicase RuvA subunit, C-terminal domain"/>
    <property type="match status" value="1"/>
</dbReference>
<keyword evidence="6 9" id="KW-1133">Transmembrane helix</keyword>
<evidence type="ECO:0000256" key="8">
    <source>
        <dbReference type="SAM" id="MobiDB-lite"/>
    </source>
</evidence>
<dbReference type="InterPro" id="IPR035952">
    <property type="entry name" value="Rhomboid-like_sf"/>
</dbReference>
<evidence type="ECO:0000313" key="11">
    <source>
        <dbReference type="EMBL" id="KAK9809019.1"/>
    </source>
</evidence>
<keyword evidence="5" id="KW-0378">Hydrolase</keyword>
<feature type="compositionally biased region" description="Low complexity" evidence="8">
    <location>
        <begin position="306"/>
        <end position="319"/>
    </location>
</feature>
<evidence type="ECO:0000256" key="9">
    <source>
        <dbReference type="SAM" id="Phobius"/>
    </source>
</evidence>
<dbReference type="GO" id="GO:0006508">
    <property type="term" value="P:proteolysis"/>
    <property type="evidence" value="ECO:0007669"/>
    <property type="project" value="UniProtKB-KW"/>
</dbReference>